<evidence type="ECO:0000259" key="7">
    <source>
        <dbReference type="Pfam" id="PF16077"/>
    </source>
</evidence>
<dbReference type="GO" id="GO:0005121">
    <property type="term" value="F:Toll binding"/>
    <property type="evidence" value="ECO:0007669"/>
    <property type="project" value="TreeGrafter"/>
</dbReference>
<dbReference type="PANTHER" id="PTHR23199:SF16">
    <property type="entry name" value="PROTEIN SPAETZLE 5"/>
    <property type="match status" value="1"/>
</dbReference>
<evidence type="ECO:0000313" key="9">
    <source>
        <dbReference type="Proteomes" id="UP001152888"/>
    </source>
</evidence>
<dbReference type="InterPro" id="IPR032104">
    <property type="entry name" value="Spaetzle"/>
</dbReference>
<dbReference type="InterPro" id="IPR029034">
    <property type="entry name" value="Cystine-knot_cytokine"/>
</dbReference>
<evidence type="ECO:0000313" key="8">
    <source>
        <dbReference type="EMBL" id="CAH1963741.1"/>
    </source>
</evidence>
<sequence>MGSLWIFFIAWASTNAVVISHTICTPVYGSPHDSCSFLPAPPGKTPPCARPGLTYCEHPDRYPSELIHYLLEKWRYDHHTILMDESREDFASYITPSPPPVYGPPNYHHHQPFGPSNFLPQDNYYPEPIYIPKPQYPFHDHPGGYIPPKGHYNYTASQDQGGHPSNFKYNNFPSQNNRHYNPPYSTQGPSYFGNIGQTQYPNDIWERKVESLVRLRRSLRRMQSHLSRQRRDALGNGTTTTEFHSRVKRQSKVNGEQLCAATSNYIVPKAALNNKGNWMYVVNMPEVDSRASQLVKTETCASQTCSGICSLPQGYISRCEQKYVQKRLVALEGSGNNLYTDVFWFPSCCVCTITNT</sequence>
<proteinExistence type="predicted"/>
<dbReference type="FunFam" id="2.10.90.10:FF:000018">
    <property type="entry name" value="Spatzle 4"/>
    <property type="match status" value="1"/>
</dbReference>
<feature type="region of interest" description="Disordered" evidence="5">
    <location>
        <begin position="224"/>
        <end position="243"/>
    </location>
</feature>
<dbReference type="Proteomes" id="UP001152888">
    <property type="component" value="Unassembled WGS sequence"/>
</dbReference>
<gene>
    <name evidence="8" type="ORF">ACAOBT_LOCUS5377</name>
</gene>
<keyword evidence="2 6" id="KW-0732">Signal</keyword>
<dbReference type="PANTHER" id="PTHR23199">
    <property type="entry name" value="NEUROTROPHIN 1-RELATED"/>
    <property type="match status" value="1"/>
</dbReference>
<dbReference type="GO" id="GO:0008083">
    <property type="term" value="F:growth factor activity"/>
    <property type="evidence" value="ECO:0007669"/>
    <property type="project" value="TreeGrafter"/>
</dbReference>
<reference evidence="8" key="1">
    <citation type="submission" date="2022-03" db="EMBL/GenBank/DDBJ databases">
        <authorList>
            <person name="Sayadi A."/>
        </authorList>
    </citation>
    <scope>NUCLEOTIDE SEQUENCE</scope>
</reference>
<evidence type="ECO:0000256" key="1">
    <source>
        <dbReference type="ARBA" id="ARBA00011748"/>
    </source>
</evidence>
<keyword evidence="3" id="KW-1015">Disulfide bond</keyword>
<dbReference type="AlphaFoldDB" id="A0A9P0P231"/>
<feature type="chain" id="PRO_5040282970" description="Spaetzle domain-containing protein" evidence="6">
    <location>
        <begin position="17"/>
        <end position="356"/>
    </location>
</feature>
<evidence type="ECO:0000256" key="3">
    <source>
        <dbReference type="ARBA" id="ARBA00023157"/>
    </source>
</evidence>
<evidence type="ECO:0000256" key="6">
    <source>
        <dbReference type="SAM" id="SignalP"/>
    </source>
</evidence>
<feature type="signal peptide" evidence="6">
    <location>
        <begin position="1"/>
        <end position="16"/>
    </location>
</feature>
<protein>
    <recommendedName>
        <fullName evidence="7">Spaetzle domain-containing protein</fullName>
    </recommendedName>
</protein>
<dbReference type="EMBL" id="CAKOFQ010006710">
    <property type="protein sequence ID" value="CAH1963741.1"/>
    <property type="molecule type" value="Genomic_DNA"/>
</dbReference>
<dbReference type="InterPro" id="IPR052444">
    <property type="entry name" value="Spz/Toll_ligand-like"/>
</dbReference>
<dbReference type="Gene3D" id="2.10.90.10">
    <property type="entry name" value="Cystine-knot cytokines"/>
    <property type="match status" value="1"/>
</dbReference>
<accession>A0A9P0P231</accession>
<dbReference type="OrthoDB" id="7933576at2759"/>
<organism evidence="8 9">
    <name type="scientific">Acanthoscelides obtectus</name>
    <name type="common">Bean weevil</name>
    <name type="synonym">Bruchus obtectus</name>
    <dbReference type="NCBI Taxonomy" id="200917"/>
    <lineage>
        <taxon>Eukaryota</taxon>
        <taxon>Metazoa</taxon>
        <taxon>Ecdysozoa</taxon>
        <taxon>Arthropoda</taxon>
        <taxon>Hexapoda</taxon>
        <taxon>Insecta</taxon>
        <taxon>Pterygota</taxon>
        <taxon>Neoptera</taxon>
        <taxon>Endopterygota</taxon>
        <taxon>Coleoptera</taxon>
        <taxon>Polyphaga</taxon>
        <taxon>Cucujiformia</taxon>
        <taxon>Chrysomeloidea</taxon>
        <taxon>Chrysomelidae</taxon>
        <taxon>Bruchinae</taxon>
        <taxon>Bruchini</taxon>
        <taxon>Acanthoscelides</taxon>
    </lineage>
</organism>
<comment type="subunit">
    <text evidence="1">Homodimer; disulfide-linked.</text>
</comment>
<feature type="domain" description="Spaetzle" evidence="7">
    <location>
        <begin position="257"/>
        <end position="353"/>
    </location>
</feature>
<comment type="caution">
    <text evidence="8">The sequence shown here is derived from an EMBL/GenBank/DDBJ whole genome shotgun (WGS) entry which is preliminary data.</text>
</comment>
<keyword evidence="4" id="KW-0325">Glycoprotein</keyword>
<dbReference type="GO" id="GO:0045087">
    <property type="term" value="P:innate immune response"/>
    <property type="evidence" value="ECO:0007669"/>
    <property type="project" value="TreeGrafter"/>
</dbReference>
<evidence type="ECO:0000256" key="2">
    <source>
        <dbReference type="ARBA" id="ARBA00022729"/>
    </source>
</evidence>
<evidence type="ECO:0000256" key="5">
    <source>
        <dbReference type="SAM" id="MobiDB-lite"/>
    </source>
</evidence>
<evidence type="ECO:0000256" key="4">
    <source>
        <dbReference type="ARBA" id="ARBA00023180"/>
    </source>
</evidence>
<dbReference type="SUPFAM" id="SSF57501">
    <property type="entry name" value="Cystine-knot cytokines"/>
    <property type="match status" value="1"/>
</dbReference>
<dbReference type="GO" id="GO:0005615">
    <property type="term" value="C:extracellular space"/>
    <property type="evidence" value="ECO:0007669"/>
    <property type="project" value="UniProtKB-ARBA"/>
</dbReference>
<keyword evidence="9" id="KW-1185">Reference proteome</keyword>
<dbReference type="GO" id="GO:0021556">
    <property type="term" value="P:central nervous system formation"/>
    <property type="evidence" value="ECO:0007669"/>
    <property type="project" value="TreeGrafter"/>
</dbReference>
<dbReference type="Pfam" id="PF16077">
    <property type="entry name" value="Spaetzle"/>
    <property type="match status" value="1"/>
</dbReference>
<name>A0A9P0P231_ACAOB</name>